<organism evidence="2 3">
    <name type="scientific">Pygocentrus nattereri</name>
    <name type="common">Red-bellied piranha</name>
    <dbReference type="NCBI Taxonomy" id="42514"/>
    <lineage>
        <taxon>Eukaryota</taxon>
        <taxon>Metazoa</taxon>
        <taxon>Chordata</taxon>
        <taxon>Craniata</taxon>
        <taxon>Vertebrata</taxon>
        <taxon>Euteleostomi</taxon>
        <taxon>Actinopterygii</taxon>
        <taxon>Neopterygii</taxon>
        <taxon>Teleostei</taxon>
        <taxon>Ostariophysi</taxon>
        <taxon>Characiformes</taxon>
        <taxon>Characoidei</taxon>
        <taxon>Pygocentrus</taxon>
    </lineage>
</organism>
<accession>A0AAR2KW01</accession>
<evidence type="ECO:0000313" key="3">
    <source>
        <dbReference type="Proteomes" id="UP001501920"/>
    </source>
</evidence>
<reference evidence="2 3" key="1">
    <citation type="submission" date="2020-10" db="EMBL/GenBank/DDBJ databases">
        <title>Pygocentrus nattereri (red-bellied piranha) genome, fPygNat1, primary haplotype.</title>
        <authorList>
            <person name="Myers G."/>
            <person name="Meyer A."/>
            <person name="Karagic N."/>
            <person name="Pippel M."/>
            <person name="Winkler S."/>
            <person name="Tracey A."/>
            <person name="Wood J."/>
            <person name="Formenti G."/>
            <person name="Howe K."/>
            <person name="Fedrigo O."/>
            <person name="Jarvis E.D."/>
        </authorList>
    </citation>
    <scope>NUCLEOTIDE SEQUENCE [LARGE SCALE GENOMIC DNA]</scope>
</reference>
<evidence type="ECO:0000259" key="1">
    <source>
        <dbReference type="Pfam" id="PF09068"/>
    </source>
</evidence>
<reference evidence="2" key="2">
    <citation type="submission" date="2025-08" db="UniProtKB">
        <authorList>
            <consortium name="Ensembl"/>
        </authorList>
    </citation>
    <scope>IDENTIFICATION</scope>
</reference>
<dbReference type="Proteomes" id="UP001501920">
    <property type="component" value="Chromosome 30"/>
</dbReference>
<dbReference type="AlphaFoldDB" id="A0AAR2KW01"/>
<dbReference type="GeneTree" id="ENSGT00940000178777"/>
<reference evidence="2" key="3">
    <citation type="submission" date="2025-09" db="UniProtKB">
        <authorList>
            <consortium name="Ensembl"/>
        </authorList>
    </citation>
    <scope>IDENTIFICATION</scope>
</reference>
<sequence>MDLDGIEGLNEVRPAVYRAALKLRSLQKLCQMHLVSLRDLRPILRAVGGSGDPTVSLSQQNLRQSLEQLFHGILEELPEQAVSEATEQTTRLLFKLYDREETGYVLLRSVEAALVVLSGDTLSAKHRDGLCFSCSSAGN</sequence>
<dbReference type="Gene3D" id="1.10.238.10">
    <property type="entry name" value="EF-hand"/>
    <property type="match status" value="1"/>
</dbReference>
<dbReference type="Pfam" id="PF09068">
    <property type="entry name" value="EF-hand_2"/>
    <property type="match status" value="1"/>
</dbReference>
<dbReference type="InterPro" id="IPR011992">
    <property type="entry name" value="EF-hand-dom_pair"/>
</dbReference>
<dbReference type="PANTHER" id="PTHR12268">
    <property type="entry name" value="E3 UBIQUITIN-PROTEIN LIGASE KCMF1"/>
    <property type="match status" value="1"/>
</dbReference>
<proteinExistence type="predicted"/>
<dbReference type="Ensembl" id="ENSPNAT00000073358.1">
    <property type="protein sequence ID" value="ENSPNAP00000066664.1"/>
    <property type="gene ID" value="ENSPNAG00000032270.1"/>
</dbReference>
<keyword evidence="3" id="KW-1185">Reference proteome</keyword>
<dbReference type="GO" id="GO:0099536">
    <property type="term" value="P:synaptic signaling"/>
    <property type="evidence" value="ECO:0007669"/>
    <property type="project" value="TreeGrafter"/>
</dbReference>
<dbReference type="InterPro" id="IPR050774">
    <property type="entry name" value="KCMF1/Dystrophin"/>
</dbReference>
<dbReference type="GO" id="GO:0045202">
    <property type="term" value="C:synapse"/>
    <property type="evidence" value="ECO:0007669"/>
    <property type="project" value="GOC"/>
</dbReference>
<evidence type="ECO:0000313" key="2">
    <source>
        <dbReference type="Ensembl" id="ENSPNAP00000066664.1"/>
    </source>
</evidence>
<dbReference type="Gene3D" id="6.10.140.70">
    <property type="match status" value="1"/>
</dbReference>
<dbReference type="PANTHER" id="PTHR12268:SF18">
    <property type="entry name" value="DYSTROTELIN"/>
    <property type="match status" value="1"/>
</dbReference>
<dbReference type="InterPro" id="IPR015153">
    <property type="entry name" value="EF-hand_dom_typ1"/>
</dbReference>
<dbReference type="GO" id="GO:0005886">
    <property type="term" value="C:plasma membrane"/>
    <property type="evidence" value="ECO:0007669"/>
    <property type="project" value="TreeGrafter"/>
</dbReference>
<protein>
    <recommendedName>
        <fullName evidence="1">EF-hand domain-containing protein</fullName>
    </recommendedName>
</protein>
<feature type="domain" description="EF-hand" evidence="1">
    <location>
        <begin position="6"/>
        <end position="118"/>
    </location>
</feature>
<dbReference type="SUPFAM" id="SSF47473">
    <property type="entry name" value="EF-hand"/>
    <property type="match status" value="1"/>
</dbReference>
<name>A0AAR2KW01_PYGNA</name>